<evidence type="ECO:0000259" key="2">
    <source>
        <dbReference type="Pfam" id="PF03522"/>
    </source>
</evidence>
<dbReference type="GO" id="GO:0006811">
    <property type="term" value="P:monoatomic ion transport"/>
    <property type="evidence" value="ECO:0007669"/>
    <property type="project" value="InterPro"/>
</dbReference>
<accession>X6MM37</accession>
<protein>
    <recommendedName>
        <fullName evidence="2">SLC12A transporter C-terminal domain-containing protein</fullName>
    </recommendedName>
</protein>
<gene>
    <name evidence="3" type="ORF">RFI_22649</name>
</gene>
<evidence type="ECO:0000313" key="3">
    <source>
        <dbReference type="EMBL" id="ETO14721.1"/>
    </source>
</evidence>
<comment type="caution">
    <text evidence="3">The sequence shown here is derived from an EMBL/GenBank/DDBJ whole genome shotgun (WGS) entry which is preliminary data.</text>
</comment>
<evidence type="ECO:0000256" key="1">
    <source>
        <dbReference type="SAM" id="MobiDB-lite"/>
    </source>
</evidence>
<dbReference type="GO" id="GO:0022857">
    <property type="term" value="F:transmembrane transporter activity"/>
    <property type="evidence" value="ECO:0007669"/>
    <property type="project" value="InterPro"/>
</dbReference>
<dbReference type="InterPro" id="IPR018491">
    <property type="entry name" value="SLC12_C"/>
</dbReference>
<dbReference type="GO" id="GO:0016020">
    <property type="term" value="C:membrane"/>
    <property type="evidence" value="ECO:0007669"/>
    <property type="project" value="InterPro"/>
</dbReference>
<dbReference type="EMBL" id="ASPP01019830">
    <property type="protein sequence ID" value="ETO14721.1"/>
    <property type="molecule type" value="Genomic_DNA"/>
</dbReference>
<feature type="region of interest" description="Disordered" evidence="1">
    <location>
        <begin position="75"/>
        <end position="95"/>
    </location>
</feature>
<organism evidence="3 4">
    <name type="scientific">Reticulomyxa filosa</name>
    <dbReference type="NCBI Taxonomy" id="46433"/>
    <lineage>
        <taxon>Eukaryota</taxon>
        <taxon>Sar</taxon>
        <taxon>Rhizaria</taxon>
        <taxon>Retaria</taxon>
        <taxon>Foraminifera</taxon>
        <taxon>Monothalamids</taxon>
        <taxon>Reticulomyxidae</taxon>
        <taxon>Reticulomyxa</taxon>
    </lineage>
</organism>
<keyword evidence="4" id="KW-1185">Reference proteome</keyword>
<proteinExistence type="predicted"/>
<sequence length="190" mass="21745">MGFMLCRGLEHIPFGKMKSNNVLVDTTSEHHPSPTGSEIIDVWWLLDDGGLSLLVPHILSIDRFWRKWSAQYAHEEEEEKHKTGQQEDKDRKHNIDRKKPKHIIRLFLVADANIGGEISKVDGVDNTNASVLTFPFYRRKPERNNLDVVTSTLTPRSAQMHLEEFTRITSQGLVDQKTLKNVEDTTGLIC</sequence>
<dbReference type="Pfam" id="PF03522">
    <property type="entry name" value="SLC12"/>
    <property type="match status" value="1"/>
</dbReference>
<name>X6MM37_RETFI</name>
<feature type="domain" description="SLC12A transporter C-terminal" evidence="2">
    <location>
        <begin position="35"/>
        <end position="67"/>
    </location>
</feature>
<dbReference type="AlphaFoldDB" id="X6MM37"/>
<dbReference type="Proteomes" id="UP000023152">
    <property type="component" value="Unassembled WGS sequence"/>
</dbReference>
<reference evidence="3 4" key="1">
    <citation type="journal article" date="2013" name="Curr. Biol.">
        <title>The Genome of the Foraminiferan Reticulomyxa filosa.</title>
        <authorList>
            <person name="Glockner G."/>
            <person name="Hulsmann N."/>
            <person name="Schleicher M."/>
            <person name="Noegel A.A."/>
            <person name="Eichinger L."/>
            <person name="Gallinger C."/>
            <person name="Pawlowski J."/>
            <person name="Sierra R."/>
            <person name="Euteneuer U."/>
            <person name="Pillet L."/>
            <person name="Moustafa A."/>
            <person name="Platzer M."/>
            <person name="Groth M."/>
            <person name="Szafranski K."/>
            <person name="Schliwa M."/>
        </authorList>
    </citation>
    <scope>NUCLEOTIDE SEQUENCE [LARGE SCALE GENOMIC DNA]</scope>
</reference>
<feature type="non-terminal residue" evidence="3">
    <location>
        <position position="190"/>
    </location>
</feature>
<evidence type="ECO:0000313" key="4">
    <source>
        <dbReference type="Proteomes" id="UP000023152"/>
    </source>
</evidence>
<feature type="compositionally biased region" description="Basic and acidic residues" evidence="1">
    <location>
        <begin position="79"/>
        <end position="93"/>
    </location>
</feature>